<dbReference type="Proteomes" id="UP000094776">
    <property type="component" value="Chromosome 2"/>
</dbReference>
<dbReference type="EMBL" id="CP013444">
    <property type="protein sequence ID" value="AOK18970.1"/>
    <property type="molecule type" value="Genomic_DNA"/>
</dbReference>
<accession>A0A1B4PYS3</accession>
<gene>
    <name evidence="1" type="ORF">WT26_23635</name>
</gene>
<protein>
    <submittedName>
        <fullName evidence="1">Uncharacterized protein</fullName>
    </submittedName>
</protein>
<name>A0A1B4PYS3_BURCE</name>
<evidence type="ECO:0000313" key="1">
    <source>
        <dbReference type="EMBL" id="AOK18970.1"/>
    </source>
</evidence>
<proteinExistence type="predicted"/>
<organism evidence="1 2">
    <name type="scientific">Burkholderia cepacia</name>
    <name type="common">Pseudomonas cepacia</name>
    <dbReference type="NCBI Taxonomy" id="292"/>
    <lineage>
        <taxon>Bacteria</taxon>
        <taxon>Pseudomonadati</taxon>
        <taxon>Pseudomonadota</taxon>
        <taxon>Betaproteobacteria</taxon>
        <taxon>Burkholderiales</taxon>
        <taxon>Burkholderiaceae</taxon>
        <taxon>Burkholderia</taxon>
        <taxon>Burkholderia cepacia complex</taxon>
    </lineage>
</organism>
<sequence>MRFPKNYVHFTQNLPPRHATQFSFAVIYPRMISIIDPEVIESMKRNGGHILDDEVHFSIQSPGTSSENEVAGLKERMRRYEKKKDEVHFSEIKVPSEFAAGAPEKYRASGIREVDVRGMANGDDRVIDTYMLWSRDGKINRFMRCYPSDARPQCNMSIDADKASDLYGMSFSFHMKLLSRLPSLTADLRSLIGSFMVKVY</sequence>
<dbReference type="AlphaFoldDB" id="A0A1B4PYS3"/>
<evidence type="ECO:0000313" key="2">
    <source>
        <dbReference type="Proteomes" id="UP000094776"/>
    </source>
</evidence>
<reference evidence="1 2" key="1">
    <citation type="submission" date="2015-12" db="EMBL/GenBank/DDBJ databases">
        <title>Diversity of Burkholderia near neighbor genomes.</title>
        <authorList>
            <person name="Sahl J."/>
            <person name="Wagner D."/>
            <person name="Keim P."/>
        </authorList>
    </citation>
    <scope>NUCLEOTIDE SEQUENCE [LARGE SCALE GENOMIC DNA]</scope>
    <source>
        <strain evidence="1 2">MSMB1184WGS</strain>
    </source>
</reference>